<dbReference type="InterPro" id="IPR029061">
    <property type="entry name" value="THDP-binding"/>
</dbReference>
<keyword evidence="14" id="KW-1185">Reference proteome</keyword>
<organism evidence="13 14">
    <name type="scientific">Rhynocoris fuscipes</name>
    <dbReference type="NCBI Taxonomy" id="488301"/>
    <lineage>
        <taxon>Eukaryota</taxon>
        <taxon>Metazoa</taxon>
        <taxon>Ecdysozoa</taxon>
        <taxon>Arthropoda</taxon>
        <taxon>Hexapoda</taxon>
        <taxon>Insecta</taxon>
        <taxon>Pterygota</taxon>
        <taxon>Neoptera</taxon>
        <taxon>Paraneoptera</taxon>
        <taxon>Hemiptera</taxon>
        <taxon>Heteroptera</taxon>
        <taxon>Panheteroptera</taxon>
        <taxon>Cimicomorpha</taxon>
        <taxon>Reduviidae</taxon>
        <taxon>Harpactorinae</taxon>
        <taxon>Harpactorini</taxon>
        <taxon>Rhynocoris</taxon>
    </lineage>
</organism>
<dbReference type="PANTHER" id="PTHR42980:SF1">
    <property type="entry name" value="2-OXOISOVALERATE DEHYDROGENASE SUBUNIT BETA, MITOCHONDRIAL"/>
    <property type="match status" value="1"/>
</dbReference>
<dbReference type="GO" id="GO:0005759">
    <property type="term" value="C:mitochondrial matrix"/>
    <property type="evidence" value="ECO:0007669"/>
    <property type="project" value="UniProtKB-SubCell"/>
</dbReference>
<evidence type="ECO:0000256" key="8">
    <source>
        <dbReference type="ARBA" id="ARBA00057409"/>
    </source>
</evidence>
<dbReference type="Pfam" id="PF02779">
    <property type="entry name" value="Transket_pyr"/>
    <property type="match status" value="1"/>
</dbReference>
<dbReference type="Pfam" id="PF02780">
    <property type="entry name" value="Transketolase_C"/>
    <property type="match status" value="1"/>
</dbReference>
<dbReference type="InterPro" id="IPR009014">
    <property type="entry name" value="Transketo_C/PFOR_II"/>
</dbReference>
<name>A0AAW1D562_9HEMI</name>
<comment type="cofactor">
    <cofactor evidence="1">
        <name>thiamine diphosphate</name>
        <dbReference type="ChEBI" id="CHEBI:58937"/>
    </cofactor>
</comment>
<dbReference type="CDD" id="cd07036">
    <property type="entry name" value="TPP_PYR_E1-PDHc-beta_like"/>
    <property type="match status" value="1"/>
</dbReference>
<evidence type="ECO:0000256" key="6">
    <source>
        <dbReference type="ARBA" id="ARBA00023128"/>
    </source>
</evidence>
<protein>
    <recommendedName>
        <fullName evidence="10">2-oxoisovalerate dehydrogenase subunit beta, mitochondrial</fullName>
        <ecNumber evidence="3">1.2.4.4</ecNumber>
    </recommendedName>
    <alternativeName>
        <fullName evidence="11">Branched-chain alpha-keto acid dehydrogenase E1 component beta chain</fullName>
    </alternativeName>
</protein>
<evidence type="ECO:0000313" key="14">
    <source>
        <dbReference type="Proteomes" id="UP001461498"/>
    </source>
</evidence>
<evidence type="ECO:0000256" key="5">
    <source>
        <dbReference type="ARBA" id="ARBA00023002"/>
    </source>
</evidence>
<evidence type="ECO:0000256" key="3">
    <source>
        <dbReference type="ARBA" id="ARBA00012277"/>
    </source>
</evidence>
<dbReference type="AlphaFoldDB" id="A0AAW1D562"/>
<comment type="function">
    <text evidence="8">Together with BCKDHA forms the heterotetrameric E1 subunit of the mitochondrial branched-chain alpha-ketoacid dehydrogenase (BCKD) complex. The BCKD complex catalyzes the multi-step oxidative decarboxylation of alpha-ketoacids derived from the branched-chain amino-acids valine, leucine and isoleucine producing CO2 and acyl-CoA which is subsequently utilized to produce energy. The E1 subunit catalyzes the first step with the decarboxylation of the alpha-ketoacid forming an enzyme-product intermediate. A reductive acylation mediated by the lipoylamide cofactor of E2 extracts the acyl group from the E1 active site for the next step of the reaction.</text>
</comment>
<comment type="caution">
    <text evidence="13">The sequence shown here is derived from an EMBL/GenBank/DDBJ whole genome shotgun (WGS) entry which is preliminary data.</text>
</comment>
<evidence type="ECO:0000259" key="12">
    <source>
        <dbReference type="SMART" id="SM00861"/>
    </source>
</evidence>
<keyword evidence="6" id="KW-0496">Mitochondrion</keyword>
<evidence type="ECO:0000256" key="1">
    <source>
        <dbReference type="ARBA" id="ARBA00001964"/>
    </source>
</evidence>
<reference evidence="13 14" key="1">
    <citation type="submission" date="2022-12" db="EMBL/GenBank/DDBJ databases">
        <title>Chromosome-level genome assembly of true bugs.</title>
        <authorList>
            <person name="Ma L."/>
            <person name="Li H."/>
        </authorList>
    </citation>
    <scope>NUCLEOTIDE SEQUENCE [LARGE SCALE GENOMIC DNA]</scope>
    <source>
        <strain evidence="13">Lab_2022b</strain>
    </source>
</reference>
<evidence type="ECO:0000256" key="7">
    <source>
        <dbReference type="ARBA" id="ARBA00051764"/>
    </source>
</evidence>
<dbReference type="Gene3D" id="3.40.50.970">
    <property type="match status" value="1"/>
</dbReference>
<keyword evidence="5" id="KW-0560">Oxidoreductase</keyword>
<dbReference type="GO" id="GO:0007584">
    <property type="term" value="P:response to nutrient"/>
    <property type="evidence" value="ECO:0007669"/>
    <property type="project" value="TreeGrafter"/>
</dbReference>
<evidence type="ECO:0000313" key="13">
    <source>
        <dbReference type="EMBL" id="KAK9505702.1"/>
    </source>
</evidence>
<gene>
    <name evidence="13" type="ORF">O3M35_009693</name>
</gene>
<dbReference type="Gene3D" id="3.40.50.920">
    <property type="match status" value="1"/>
</dbReference>
<comment type="catalytic activity">
    <reaction evidence="7">
        <text>N(6)-[(R)-lipoyl]-L-lysyl-[protein] + 3-methyl-2-oxobutanoate + H(+) = N(6)-[(R)-S(8)-2-methylpropanoyldihydrolipoyl]-L-lysyl-[protein] + CO2</text>
        <dbReference type="Rhea" id="RHEA:13457"/>
        <dbReference type="Rhea" id="RHEA-COMP:10474"/>
        <dbReference type="Rhea" id="RHEA-COMP:10497"/>
        <dbReference type="ChEBI" id="CHEBI:11851"/>
        <dbReference type="ChEBI" id="CHEBI:15378"/>
        <dbReference type="ChEBI" id="CHEBI:16526"/>
        <dbReference type="ChEBI" id="CHEBI:83099"/>
        <dbReference type="ChEBI" id="CHEBI:83142"/>
        <dbReference type="EC" id="1.2.4.4"/>
    </reaction>
    <physiologicalReaction direction="left-to-right" evidence="7">
        <dbReference type="Rhea" id="RHEA:13458"/>
    </physiologicalReaction>
</comment>
<keyword evidence="4" id="KW-0809">Transit peptide</keyword>
<dbReference type="FunFam" id="3.40.50.970:FF:000001">
    <property type="entry name" value="Pyruvate dehydrogenase E1 beta subunit"/>
    <property type="match status" value="1"/>
</dbReference>
<accession>A0AAW1D562</accession>
<comment type="subcellular location">
    <subcellularLocation>
        <location evidence="2">Mitochondrion matrix</location>
    </subcellularLocation>
</comment>
<dbReference type="Proteomes" id="UP001461498">
    <property type="component" value="Unassembled WGS sequence"/>
</dbReference>
<evidence type="ECO:0000256" key="4">
    <source>
        <dbReference type="ARBA" id="ARBA00022946"/>
    </source>
</evidence>
<dbReference type="GO" id="GO:0003863">
    <property type="term" value="F:branched-chain 2-oxo acid dehydrogenase activity"/>
    <property type="evidence" value="ECO:0007669"/>
    <property type="project" value="UniProtKB-EC"/>
</dbReference>
<dbReference type="InterPro" id="IPR033248">
    <property type="entry name" value="Transketolase_C"/>
</dbReference>
<dbReference type="InterPro" id="IPR005475">
    <property type="entry name" value="Transketolase-like_Pyr-bd"/>
</dbReference>
<evidence type="ECO:0000256" key="11">
    <source>
        <dbReference type="ARBA" id="ARBA00082400"/>
    </source>
</evidence>
<dbReference type="EMBL" id="JAPXFL010000006">
    <property type="protein sequence ID" value="KAK9505702.1"/>
    <property type="molecule type" value="Genomic_DNA"/>
</dbReference>
<dbReference type="EC" id="1.2.4.4" evidence="3"/>
<evidence type="ECO:0000256" key="9">
    <source>
        <dbReference type="ARBA" id="ARBA00063295"/>
    </source>
</evidence>
<dbReference type="GO" id="GO:0009083">
    <property type="term" value="P:branched-chain amino acid catabolic process"/>
    <property type="evidence" value="ECO:0007669"/>
    <property type="project" value="TreeGrafter"/>
</dbReference>
<dbReference type="PANTHER" id="PTHR42980">
    <property type="entry name" value="2-OXOISOVALERATE DEHYDROGENASE SUBUNIT BETA-RELATED"/>
    <property type="match status" value="1"/>
</dbReference>
<feature type="domain" description="Transketolase-like pyrimidine-binding" evidence="12">
    <location>
        <begin position="52"/>
        <end position="227"/>
    </location>
</feature>
<dbReference type="SUPFAM" id="SSF52518">
    <property type="entry name" value="Thiamin diphosphate-binding fold (THDP-binding)"/>
    <property type="match status" value="1"/>
</dbReference>
<evidence type="ECO:0000256" key="10">
    <source>
        <dbReference type="ARBA" id="ARBA00071568"/>
    </source>
</evidence>
<evidence type="ECO:0000256" key="2">
    <source>
        <dbReference type="ARBA" id="ARBA00004305"/>
    </source>
</evidence>
<comment type="subunit">
    <text evidence="9">Heterotetramer of 2 alpha/BCKDHA and 2 beta chains/BCKDHB that forms the branched-chain alpha-keto acid decarboxylase (E1) component of the BCKD complex. The branched-chain alpha-ketoacid dehydrogenase is a large complex composed of three major building blocks E1, E2 and E3. It is organized around E2, a 24-meric cubic core composed of DBT, to which are associated 6 to 12 copies of E1, and approximately 6 copies of the dehydrogenase E3, a DLD dimer.</text>
</comment>
<dbReference type="FunFam" id="3.40.50.920:FF:000004">
    <property type="entry name" value="2-oxoisovalerate dehydrogenase subunit beta 1, mitochondrial"/>
    <property type="match status" value="1"/>
</dbReference>
<dbReference type="SUPFAM" id="SSF52922">
    <property type="entry name" value="TK C-terminal domain-like"/>
    <property type="match status" value="1"/>
</dbReference>
<proteinExistence type="predicted"/>
<sequence>MAVLKSGINIFLRLNNTSLLKCKKPNFPRRYAAHFTYQPDSNYPVEGAKTKLNMYQAITNALDISLEKDPTAVIFGEDVAFGGVFRCTLGLQEKYGKDRVFNTPLCEQGIVGFGIGLAVAGATAISEIQFADYIFPAFDQLVNEAAKYRYRSGNEYDCGKLTVRAPCGAVGHGGHYHSQSPEAYFAHTPGLKVVMPRGPIKAKGLLLSCIQDEDPCIFLEPKVLYRTAEDEVPIGEYTIPLGQAEVVIPGKDITLIAWGTQVHVLSEVAKIAKEKHNISCEVIDLMTILPWDAQTIYKSVKKTGRVIIAHEAPLTCGFGAELASSIQEECFLNLEAPVRRVTGFDTPFPHILEPFYIPNKWRCLEAVIEIMKY</sequence>
<dbReference type="SMART" id="SM00861">
    <property type="entry name" value="Transket_pyr"/>
    <property type="match status" value="1"/>
</dbReference>